<keyword evidence="8" id="KW-0274">FAD</keyword>
<evidence type="ECO:0000256" key="7">
    <source>
        <dbReference type="ARBA" id="ARBA00022741"/>
    </source>
</evidence>
<dbReference type="InterPro" id="IPR023465">
    <property type="entry name" value="Riboflavin_kinase_dom_sf"/>
</dbReference>
<dbReference type="InterPro" id="IPR023468">
    <property type="entry name" value="Riboflavin_kinase"/>
</dbReference>
<proteinExistence type="inferred from homology"/>
<dbReference type="EMBL" id="UINC01007485">
    <property type="protein sequence ID" value="SVA33587.1"/>
    <property type="molecule type" value="Genomic_DNA"/>
</dbReference>
<gene>
    <name evidence="11" type="ORF">METZ01_LOCUS86441</name>
</gene>
<dbReference type="Pfam" id="PF06574">
    <property type="entry name" value="FAD_syn"/>
    <property type="match status" value="1"/>
</dbReference>
<name>A0A381V1S6_9ZZZZ</name>
<dbReference type="Pfam" id="PF01687">
    <property type="entry name" value="Flavokinase"/>
    <property type="match status" value="1"/>
</dbReference>
<evidence type="ECO:0000256" key="2">
    <source>
        <dbReference type="ARBA" id="ARBA00010214"/>
    </source>
</evidence>
<dbReference type="SUPFAM" id="SSF52374">
    <property type="entry name" value="Nucleotidylyl transferase"/>
    <property type="match status" value="1"/>
</dbReference>
<accession>A0A381V1S6</accession>
<comment type="pathway">
    <text evidence="1">Cofactor biosynthesis; FAD biosynthesis; FAD from FMN: step 1/1.</text>
</comment>
<dbReference type="Gene3D" id="2.40.30.30">
    <property type="entry name" value="Riboflavin kinase-like"/>
    <property type="match status" value="1"/>
</dbReference>
<sequence length="243" mass="27820">MSMDQKLNILQSLGISKVLIIPFTSEFSRVPAKVFMDNIILPNFNPQVIVAGYDHHFGYQREGGPEFLKRYCLDHGIDLELTGPIKDGDVIISSNNIRTLIQKGYLRRANFELGSFFGFMAKVVHGAGRGKGLHFPTANLVPIDQNQLMPKPGVYLTRGTINGLHLFGMCNFGVRPTFEEKELVLEVHLFYDDLDDIYEKVVWVEFLERIRDEKKFPSPLELKKQLEIDKIKCLELQGKYTQE</sequence>
<reference evidence="11" key="1">
    <citation type="submission" date="2018-05" db="EMBL/GenBank/DDBJ databases">
        <authorList>
            <person name="Lanie J.A."/>
            <person name="Ng W.-L."/>
            <person name="Kazmierczak K.M."/>
            <person name="Andrzejewski T.M."/>
            <person name="Davidsen T.M."/>
            <person name="Wayne K.J."/>
            <person name="Tettelin H."/>
            <person name="Glass J.I."/>
            <person name="Rusch D."/>
            <person name="Podicherti R."/>
            <person name="Tsui H.-C.T."/>
            <person name="Winkler M.E."/>
        </authorList>
    </citation>
    <scope>NUCLEOTIDE SEQUENCE</scope>
</reference>
<dbReference type="GO" id="GO:0009231">
    <property type="term" value="P:riboflavin biosynthetic process"/>
    <property type="evidence" value="ECO:0007669"/>
    <property type="project" value="InterPro"/>
</dbReference>
<evidence type="ECO:0000256" key="3">
    <source>
        <dbReference type="ARBA" id="ARBA00022630"/>
    </source>
</evidence>
<evidence type="ECO:0000256" key="4">
    <source>
        <dbReference type="ARBA" id="ARBA00022643"/>
    </source>
</evidence>
<evidence type="ECO:0000313" key="11">
    <source>
        <dbReference type="EMBL" id="SVA33587.1"/>
    </source>
</evidence>
<dbReference type="GO" id="GO:0008531">
    <property type="term" value="F:riboflavin kinase activity"/>
    <property type="evidence" value="ECO:0007669"/>
    <property type="project" value="InterPro"/>
</dbReference>
<evidence type="ECO:0000256" key="5">
    <source>
        <dbReference type="ARBA" id="ARBA00022679"/>
    </source>
</evidence>
<keyword evidence="9" id="KW-0067">ATP-binding</keyword>
<dbReference type="InterPro" id="IPR015865">
    <property type="entry name" value="Riboflavin_kinase_bac/euk"/>
</dbReference>
<keyword evidence="7" id="KW-0547">Nucleotide-binding</keyword>
<dbReference type="GO" id="GO:0009398">
    <property type="term" value="P:FMN biosynthetic process"/>
    <property type="evidence" value="ECO:0007669"/>
    <property type="project" value="TreeGrafter"/>
</dbReference>
<organism evidence="11">
    <name type="scientific">marine metagenome</name>
    <dbReference type="NCBI Taxonomy" id="408172"/>
    <lineage>
        <taxon>unclassified sequences</taxon>
        <taxon>metagenomes</taxon>
        <taxon>ecological metagenomes</taxon>
    </lineage>
</organism>
<dbReference type="GO" id="GO:0003919">
    <property type="term" value="F:FMN adenylyltransferase activity"/>
    <property type="evidence" value="ECO:0007669"/>
    <property type="project" value="InterPro"/>
</dbReference>
<evidence type="ECO:0000256" key="9">
    <source>
        <dbReference type="ARBA" id="ARBA00022840"/>
    </source>
</evidence>
<dbReference type="InterPro" id="IPR014729">
    <property type="entry name" value="Rossmann-like_a/b/a_fold"/>
</dbReference>
<keyword evidence="6" id="KW-0548">Nucleotidyltransferase</keyword>
<dbReference type="PANTHER" id="PTHR22749:SF6">
    <property type="entry name" value="RIBOFLAVIN KINASE"/>
    <property type="match status" value="1"/>
</dbReference>
<dbReference type="SMART" id="SM00904">
    <property type="entry name" value="Flavokinase"/>
    <property type="match status" value="1"/>
</dbReference>
<evidence type="ECO:0000256" key="1">
    <source>
        <dbReference type="ARBA" id="ARBA00004726"/>
    </source>
</evidence>
<dbReference type="PANTHER" id="PTHR22749">
    <property type="entry name" value="RIBOFLAVIN KINASE/FMN ADENYLYLTRANSFERASE"/>
    <property type="match status" value="1"/>
</dbReference>
<feature type="domain" description="Riboflavin kinase" evidence="10">
    <location>
        <begin position="112"/>
        <end position="238"/>
    </location>
</feature>
<dbReference type="AlphaFoldDB" id="A0A381V1S6"/>
<protein>
    <recommendedName>
        <fullName evidence="10">Riboflavin kinase domain-containing protein</fullName>
    </recommendedName>
</protein>
<evidence type="ECO:0000259" key="10">
    <source>
        <dbReference type="SMART" id="SM00904"/>
    </source>
</evidence>
<keyword evidence="5" id="KW-0808">Transferase</keyword>
<dbReference type="InterPro" id="IPR015864">
    <property type="entry name" value="FAD_synthase"/>
</dbReference>
<evidence type="ECO:0000256" key="6">
    <source>
        <dbReference type="ARBA" id="ARBA00022695"/>
    </source>
</evidence>
<dbReference type="UniPathway" id="UPA00277">
    <property type="reaction ID" value="UER00407"/>
</dbReference>
<dbReference type="Gene3D" id="3.40.50.620">
    <property type="entry name" value="HUPs"/>
    <property type="match status" value="1"/>
</dbReference>
<dbReference type="GO" id="GO:0005524">
    <property type="term" value="F:ATP binding"/>
    <property type="evidence" value="ECO:0007669"/>
    <property type="project" value="UniProtKB-KW"/>
</dbReference>
<comment type="similarity">
    <text evidence="2">Belongs to the RibF family.</text>
</comment>
<evidence type="ECO:0000256" key="8">
    <source>
        <dbReference type="ARBA" id="ARBA00022827"/>
    </source>
</evidence>
<dbReference type="GO" id="GO:0006747">
    <property type="term" value="P:FAD biosynthetic process"/>
    <property type="evidence" value="ECO:0007669"/>
    <property type="project" value="UniProtKB-UniPathway"/>
</dbReference>
<dbReference type="SUPFAM" id="SSF82114">
    <property type="entry name" value="Riboflavin kinase-like"/>
    <property type="match status" value="1"/>
</dbReference>
<keyword evidence="3" id="KW-0285">Flavoprotein</keyword>
<keyword evidence="4" id="KW-0288">FMN</keyword>